<dbReference type="PANTHER" id="PTHR34351:SF1">
    <property type="entry name" value="SLR1927 PROTEIN"/>
    <property type="match status" value="1"/>
</dbReference>
<proteinExistence type="predicted"/>
<dbReference type="Proteomes" id="UP000002043">
    <property type="component" value="Chromosome"/>
</dbReference>
<gene>
    <name evidence="2" type="ordered locus">Thal_0930</name>
</gene>
<keyword evidence="3" id="KW-1185">Reference proteome</keyword>
<evidence type="ECO:0000313" key="3">
    <source>
        <dbReference type="Proteomes" id="UP000002043"/>
    </source>
</evidence>
<dbReference type="PANTHER" id="PTHR34351">
    <property type="entry name" value="SLR1927 PROTEIN-RELATED"/>
    <property type="match status" value="1"/>
</dbReference>
<evidence type="ECO:0000313" key="2">
    <source>
        <dbReference type="EMBL" id="ADC89562.1"/>
    </source>
</evidence>
<keyword evidence="1" id="KW-0812">Transmembrane</keyword>
<name>D3SLD2_THEAH</name>
<dbReference type="EMBL" id="CP001931">
    <property type="protein sequence ID" value="ADC89562.1"/>
    <property type="molecule type" value="Genomic_DNA"/>
</dbReference>
<sequence>MKVKINRAGSFFIGITIFVGVAAVNTGNNLLYMVVSGMLSFMLLSGFLSWQNLRSLKVSVIPPPEVFAGREASFRLLVERSFSVPSFLIKVSAQNSTALLPIVKGKAYAKILLTFPERGYYHHLELTLSSSFPAGLFERYTVYRVELDLIVFPLPIPTRFPMVLDKSSNKKGQKLSKREGFDEVVGVREYMNDPLKLIHWKISAKQGKLYVKRMYDEVDEPVFLSLDMVEGDLEEKVSRLAYLVDKLTTEGVPVGLLLRDRVIEPGVGTQHRRKLLTALALLDKSSRIRT</sequence>
<dbReference type="HOGENOM" id="CLU_054568_1_0_0"/>
<accession>D3SLD2</accession>
<dbReference type="RefSeq" id="WP_012991968.1">
    <property type="nucleotide sequence ID" value="NC_013894.1"/>
</dbReference>
<protein>
    <submittedName>
        <fullName evidence="2">Uncharacterized protein</fullName>
    </submittedName>
</protein>
<keyword evidence="1" id="KW-0472">Membrane</keyword>
<organism evidence="2 3">
    <name type="scientific">Thermocrinis albus (strain DSM 14484 / JCM 11386 / HI 11/12)</name>
    <dbReference type="NCBI Taxonomy" id="638303"/>
    <lineage>
        <taxon>Bacteria</taxon>
        <taxon>Pseudomonadati</taxon>
        <taxon>Aquificota</taxon>
        <taxon>Aquificia</taxon>
        <taxon>Aquificales</taxon>
        <taxon>Aquificaceae</taxon>
        <taxon>Thermocrinis</taxon>
    </lineage>
</organism>
<evidence type="ECO:0000256" key="1">
    <source>
        <dbReference type="SAM" id="Phobius"/>
    </source>
</evidence>
<reference evidence="3" key="1">
    <citation type="journal article" date="2010" name="Stand. Genomic Sci.">
        <title>Complete genome sequence of Thermocrinis albus type strain (HI 11/12T).</title>
        <authorList>
            <person name="Wirth R."/>
            <person name="Sikorski J."/>
            <person name="Brambilla E."/>
            <person name="Misra M."/>
            <person name="Lapidus A."/>
            <person name="Copeland A."/>
            <person name="Nolan M."/>
            <person name="Lucas S."/>
            <person name="Chen F."/>
            <person name="Tice H."/>
            <person name="Cheng J.F."/>
            <person name="Han C."/>
            <person name="Detter J.C."/>
            <person name="Tapia R."/>
            <person name="Bruce D."/>
            <person name="Goodwin L."/>
            <person name="Pitluck S."/>
            <person name="Pati A."/>
            <person name="Anderson I."/>
            <person name="Ivanova N."/>
            <person name="Mavromatis K."/>
            <person name="Mikhailova N."/>
            <person name="Chen A."/>
            <person name="Palaniappan K."/>
            <person name="Bilek Y."/>
            <person name="Hader T."/>
            <person name="Land M."/>
            <person name="Hauser L."/>
            <person name="Chang Y.J."/>
            <person name="Jeffries C.D."/>
            <person name="Tindall B.J."/>
            <person name="Rohde M."/>
            <person name="Goker M."/>
            <person name="Bristow J."/>
            <person name="Eisen J.A."/>
            <person name="Markowitz V."/>
            <person name="Hugenholtz P."/>
            <person name="Kyrpides N.C."/>
            <person name="Klenk H.P."/>
        </authorList>
    </citation>
    <scope>NUCLEOTIDE SEQUENCE [LARGE SCALE GENOMIC DNA]</scope>
    <source>
        <strain evidence="3">DSM 14484 / JCM 11386 / HI 11/12</strain>
    </source>
</reference>
<feature type="transmembrane region" description="Helical" evidence="1">
    <location>
        <begin position="7"/>
        <end position="24"/>
    </location>
</feature>
<keyword evidence="1" id="KW-1133">Transmembrane helix</keyword>
<dbReference type="STRING" id="638303.Thal_0930"/>
<dbReference type="AlphaFoldDB" id="D3SLD2"/>
<dbReference type="KEGG" id="tal:Thal_0930"/>
<dbReference type="OrthoDB" id="9778037at2"/>
<dbReference type="eggNOG" id="COG1721">
    <property type="taxonomic scope" value="Bacteria"/>
</dbReference>